<dbReference type="Proteomes" id="UP000004099">
    <property type="component" value="Unassembled WGS sequence"/>
</dbReference>
<evidence type="ECO:0000313" key="1">
    <source>
        <dbReference type="EMBL" id="EFZ34429.1"/>
    </source>
</evidence>
<proteinExistence type="predicted"/>
<reference evidence="1 2" key="1">
    <citation type="submission" date="2011-01" db="EMBL/GenBank/DDBJ databases">
        <authorList>
            <person name="Muzny D."/>
            <person name="Qin X."/>
            <person name="Buhay C."/>
            <person name="Dugan-Rocha S."/>
            <person name="Ding Y."/>
            <person name="Chen G."/>
            <person name="Hawes A."/>
            <person name="Holder M."/>
            <person name="Jhangiani S."/>
            <person name="Johnson A."/>
            <person name="Khan Z."/>
            <person name="Li Z."/>
            <person name="Liu W."/>
            <person name="Liu X."/>
            <person name="Perez L."/>
            <person name="Shen H."/>
            <person name="Wang Q."/>
            <person name="Watt J."/>
            <person name="Xi L."/>
            <person name="Xin Y."/>
            <person name="Zhou J."/>
            <person name="Deng J."/>
            <person name="Jiang H."/>
            <person name="Liu Y."/>
            <person name="Qu J."/>
            <person name="Song X.-Z."/>
            <person name="Zhang L."/>
            <person name="Villasana D."/>
            <person name="Johnson A."/>
            <person name="Liu J."/>
            <person name="Liyanage D."/>
            <person name="Lorensuhewa L."/>
            <person name="Robinson T."/>
            <person name="Song A."/>
            <person name="Song B.-B."/>
            <person name="Dinh H."/>
            <person name="Thornton R."/>
            <person name="Coyle M."/>
            <person name="Francisco L."/>
            <person name="Jackson L."/>
            <person name="Javaid M."/>
            <person name="Korchina V."/>
            <person name="Kovar C."/>
            <person name="Mata R."/>
            <person name="Mathew T."/>
            <person name="Ngo R."/>
            <person name="Nguyen L."/>
            <person name="Nguyen N."/>
            <person name="Okwuonu G."/>
            <person name="Ongeri F."/>
            <person name="Pham C."/>
            <person name="Simmons D."/>
            <person name="Wilczek-Boney K."/>
            <person name="Hale W."/>
            <person name="Jakkamsetti A."/>
            <person name="Pham P."/>
            <person name="Ruth R."/>
            <person name="San Lucas F."/>
            <person name="Warren J."/>
            <person name="Zhang J."/>
            <person name="Zhao Z."/>
            <person name="Zhou C."/>
            <person name="Zhu D."/>
            <person name="Lee S."/>
            <person name="Bess C."/>
            <person name="Blankenburg K."/>
            <person name="Forbes L."/>
            <person name="Fu Q."/>
            <person name="Gubbala S."/>
            <person name="Hirani K."/>
            <person name="Jayaseelan J.C."/>
            <person name="Lara F."/>
            <person name="Munidasa M."/>
            <person name="Palculict T."/>
            <person name="Patil S."/>
            <person name="Pu L.-L."/>
            <person name="Saada N."/>
            <person name="Tang L."/>
            <person name="Weissenberger G."/>
            <person name="Zhu Y."/>
            <person name="Hemphill L."/>
            <person name="Shang Y."/>
            <person name="Youmans B."/>
            <person name="Ayvaz T."/>
            <person name="Ross M."/>
            <person name="Santibanez J."/>
            <person name="Aqrawi P."/>
            <person name="Gross S."/>
            <person name="Joshi V."/>
            <person name="Fowler G."/>
            <person name="Nazareth L."/>
            <person name="Reid J."/>
            <person name="Worley K."/>
            <person name="Petrosino J."/>
            <person name="Highlander S."/>
            <person name="Gibbs R."/>
        </authorList>
    </citation>
    <scope>NUCLEOTIDE SEQUENCE [LARGE SCALE GENOMIC DNA]</scope>
    <source>
        <strain evidence="1 2">ATCC 25644</strain>
    </source>
</reference>
<comment type="caution">
    <text evidence="1">The sequence shown here is derived from an EMBL/GenBank/DDBJ whole genome shotgun (WGS) entry which is preliminary data.</text>
</comment>
<evidence type="ECO:0008006" key="3">
    <source>
        <dbReference type="Google" id="ProtNLM"/>
    </source>
</evidence>
<sequence>MRSAYGAIAAGSILSSHRVKYYNVLTQCTLYPHLADVEQRAQRMFDNLVDQMGKQEGITEQLKAEDMTLWLRKMNIVRKQAEEIVNHEIIFN</sequence>
<gene>
    <name evidence="1" type="ORF">HMPREF0542_11369</name>
</gene>
<evidence type="ECO:0000313" key="2">
    <source>
        <dbReference type="Proteomes" id="UP000004099"/>
    </source>
</evidence>
<dbReference type="AlphaFoldDB" id="E7FR42"/>
<name>E7FR42_9LACO</name>
<dbReference type="Pfam" id="PF14198">
    <property type="entry name" value="TnpV"/>
    <property type="match status" value="1"/>
</dbReference>
<dbReference type="HOGENOM" id="CLU_140884_0_0_9"/>
<protein>
    <recommendedName>
        <fullName evidence="3">TnpV protein</fullName>
    </recommendedName>
</protein>
<accession>E7FR42</accession>
<dbReference type="EMBL" id="ACGS02000041">
    <property type="protein sequence ID" value="EFZ34429.1"/>
    <property type="molecule type" value="Genomic_DNA"/>
</dbReference>
<dbReference type="InterPro" id="IPR026989">
    <property type="entry name" value="TnpV"/>
</dbReference>
<organism evidence="1 2">
    <name type="scientific">Ligilactobacillus ruminis ATCC 25644</name>
    <dbReference type="NCBI Taxonomy" id="525362"/>
    <lineage>
        <taxon>Bacteria</taxon>
        <taxon>Bacillati</taxon>
        <taxon>Bacillota</taxon>
        <taxon>Bacilli</taxon>
        <taxon>Lactobacillales</taxon>
        <taxon>Lactobacillaceae</taxon>
        <taxon>Ligilactobacillus</taxon>
    </lineage>
</organism>